<evidence type="ECO:0000256" key="3">
    <source>
        <dbReference type="ARBA" id="ARBA00022679"/>
    </source>
</evidence>
<evidence type="ECO:0000313" key="6">
    <source>
        <dbReference type="Proteomes" id="UP000650467"/>
    </source>
</evidence>
<keyword evidence="6" id="KW-1185">Reference proteome</keyword>
<dbReference type="GO" id="GO:0032259">
    <property type="term" value="P:methylation"/>
    <property type="evidence" value="ECO:0007669"/>
    <property type="project" value="UniProtKB-KW"/>
</dbReference>
<dbReference type="Pfam" id="PF13489">
    <property type="entry name" value="Methyltransf_23"/>
    <property type="match status" value="1"/>
</dbReference>
<evidence type="ECO:0000256" key="1">
    <source>
        <dbReference type="ARBA" id="ARBA00009725"/>
    </source>
</evidence>
<dbReference type="OrthoDB" id="417697at2759"/>
<evidence type="ECO:0000313" key="5">
    <source>
        <dbReference type="EMBL" id="KAG2425509.1"/>
    </source>
</evidence>
<dbReference type="CDD" id="cd02440">
    <property type="entry name" value="AdoMet_MTases"/>
    <property type="match status" value="1"/>
</dbReference>
<comment type="similarity">
    <text evidence="1">Belongs to the methyltransferase superfamily. METL family.</text>
</comment>
<evidence type="ECO:0000256" key="4">
    <source>
        <dbReference type="SAM" id="MobiDB-lite"/>
    </source>
</evidence>
<name>A0A835SNP7_CHLIN</name>
<feature type="compositionally biased region" description="Gly residues" evidence="4">
    <location>
        <begin position="452"/>
        <end position="466"/>
    </location>
</feature>
<gene>
    <name evidence="5" type="ORF">HXX76_013718</name>
</gene>
<dbReference type="InterPro" id="IPR026113">
    <property type="entry name" value="METTL2/6/8-like"/>
</dbReference>
<dbReference type="GO" id="GO:0008173">
    <property type="term" value="F:RNA methyltransferase activity"/>
    <property type="evidence" value="ECO:0007669"/>
    <property type="project" value="UniProtKB-ARBA"/>
</dbReference>
<dbReference type="SUPFAM" id="SSF53335">
    <property type="entry name" value="S-adenosyl-L-methionine-dependent methyltransferases"/>
    <property type="match status" value="1"/>
</dbReference>
<dbReference type="InterPro" id="IPR029063">
    <property type="entry name" value="SAM-dependent_MTases_sf"/>
</dbReference>
<accession>A0A835SNP7</accession>
<feature type="compositionally biased region" description="Low complexity" evidence="4">
    <location>
        <begin position="406"/>
        <end position="415"/>
    </location>
</feature>
<keyword evidence="3" id="KW-0808">Transferase</keyword>
<dbReference type="EMBL" id="JAEHOC010000055">
    <property type="protein sequence ID" value="KAG2425509.1"/>
    <property type="molecule type" value="Genomic_DNA"/>
</dbReference>
<reference evidence="5" key="1">
    <citation type="journal article" date="2020" name="bioRxiv">
        <title>Comparative genomics of Chlamydomonas.</title>
        <authorList>
            <person name="Craig R.J."/>
            <person name="Hasan A.R."/>
            <person name="Ness R.W."/>
            <person name="Keightley P.D."/>
        </authorList>
    </citation>
    <scope>NUCLEOTIDE SEQUENCE</scope>
    <source>
        <strain evidence="5">SAG 7.73</strain>
    </source>
</reference>
<organism evidence="5 6">
    <name type="scientific">Chlamydomonas incerta</name>
    <dbReference type="NCBI Taxonomy" id="51695"/>
    <lineage>
        <taxon>Eukaryota</taxon>
        <taxon>Viridiplantae</taxon>
        <taxon>Chlorophyta</taxon>
        <taxon>core chlorophytes</taxon>
        <taxon>Chlorophyceae</taxon>
        <taxon>CS clade</taxon>
        <taxon>Chlamydomonadales</taxon>
        <taxon>Chlamydomonadaceae</taxon>
        <taxon>Chlamydomonas</taxon>
    </lineage>
</organism>
<dbReference type="Gene3D" id="3.40.50.150">
    <property type="entry name" value="Vaccinia Virus protein VP39"/>
    <property type="match status" value="1"/>
</dbReference>
<dbReference type="AlphaFoldDB" id="A0A835SNP7"/>
<feature type="compositionally biased region" description="Basic residues" evidence="4">
    <location>
        <begin position="430"/>
        <end position="440"/>
    </location>
</feature>
<protein>
    <recommendedName>
        <fullName evidence="7">Methyltransferase type 12 domain-containing protein</fullName>
    </recommendedName>
</protein>
<dbReference type="PANTHER" id="PTHR22809">
    <property type="entry name" value="METHYLTRANSFERASE-RELATED"/>
    <property type="match status" value="1"/>
</dbReference>
<dbReference type="Proteomes" id="UP000650467">
    <property type="component" value="Unassembled WGS sequence"/>
</dbReference>
<dbReference type="PANTHER" id="PTHR22809:SF5">
    <property type="entry name" value="TRNA N(3)-METHYLCYTIDINE METHYLTRANSFERASE METTL6"/>
    <property type="match status" value="1"/>
</dbReference>
<evidence type="ECO:0008006" key="7">
    <source>
        <dbReference type="Google" id="ProtNLM"/>
    </source>
</evidence>
<comment type="caution">
    <text evidence="5">The sequence shown here is derived from an EMBL/GenBank/DDBJ whole genome shotgun (WGS) entry which is preliminary data.</text>
</comment>
<keyword evidence="2" id="KW-0489">Methyltransferase</keyword>
<sequence length="888" mass="89001">MALKLLPEDLSDVPPHLADRYEAQAGKYWDMFYRRNTTKFFKDRHYLHKEFPDLAAGPATLLEVGCGVGNTVFPLLEINPALRVHCCDFAASAIELVRSNPAYGVSRAEGGAVHGFVADITRDYLAAPAAPALGPLAQPGPYGGCGVPEAGCDMATMIFVLSAIHPQRMAAAVHNVARCLRPGGGRLLFRDYAEGDLAQERLAGGDRPKRLGHNFYVRGDGTRCYYFGQEEVVALFASAGFACDAVTLHERTVVNHKRDIAMDRRWLQIIFTLREYVPPPLPLRQLLDMPPPLHATAAAAAAATAAAANAAHGAQGRARSSGGGGAMDVDEADGSAVGGGGAEAVAGAAGAAVADALPGGLTPGSWLTGAAGRLASHLAAGPGLPSGRALLPDSLDAADDLRAELSPSRHGSSSSTGGGADGGCSSSGAHHPHHHQHHHGQPPQRSPLSGGLAVGPGSAGRGGGSGAQAVVGTAGRGAAAGAAAAPEEDVMQVDGAAGRSLERELEAEFFATIGRNSAEVVAEEVAAAGAALSRVRLVDVADVAAARLAAAAAAAAGAGQQQQGQVVPAVACEVEAEVEVATGVSFSCLLRPDLAAGALVAPPAELALARLLAASPRLLNGRCALQLGPAAVAAAAAAGLAAAQGLGQPGFGSNISAAAAQPPRCCGVLPAMAAVRGGGCRRVVVTDSCREGLAAAAGDLRRNAHRLVIERLRLAALDWAALGSTASTAGTAATGAAGYTFVTGAVRQLRDVMQLQPNGYEVVYAADPLAAVAQATGSSSGGGEAGADVAVAAARGLFEAAAQLLQGSSSSSSGGGHGGCSSGAGRLLLVVVPGAWAAAHGMGFAALAAVCGWELLTPEQLAEGWGLDTAPALATGGCAAMGFRRSRQ</sequence>
<proteinExistence type="inferred from homology"/>
<feature type="region of interest" description="Disordered" evidence="4">
    <location>
        <begin position="404"/>
        <end position="468"/>
    </location>
</feature>
<dbReference type="GO" id="GO:0008757">
    <property type="term" value="F:S-adenosylmethionine-dependent methyltransferase activity"/>
    <property type="evidence" value="ECO:0007669"/>
    <property type="project" value="UniProtKB-ARBA"/>
</dbReference>
<evidence type="ECO:0000256" key="2">
    <source>
        <dbReference type="ARBA" id="ARBA00022603"/>
    </source>
</evidence>